<proteinExistence type="predicted"/>
<keyword evidence="1 5" id="KW-0418">Kinase</keyword>
<dbReference type="SMART" id="SM00330">
    <property type="entry name" value="PIPKc"/>
    <property type="match status" value="1"/>
</dbReference>
<keyword evidence="1" id="KW-0067">ATP-binding</keyword>
<dbReference type="InterPro" id="IPR023610">
    <property type="entry name" value="PInositol-4/5-P-5/4-kinase"/>
</dbReference>
<dbReference type="Pfam" id="PF01504">
    <property type="entry name" value="PIP5K"/>
    <property type="match status" value="1"/>
</dbReference>
<dbReference type="GO" id="GO:0005886">
    <property type="term" value="C:plasma membrane"/>
    <property type="evidence" value="ECO:0007669"/>
    <property type="project" value="TreeGrafter"/>
</dbReference>
<evidence type="ECO:0000256" key="3">
    <source>
        <dbReference type="SAM" id="MobiDB-lite"/>
    </source>
</evidence>
<dbReference type="SUPFAM" id="SSF56104">
    <property type="entry name" value="SAICAR synthase-like"/>
    <property type="match status" value="1"/>
</dbReference>
<dbReference type="GO" id="GO:0016308">
    <property type="term" value="F:1-phosphatidylinositol-4-phosphate 5-kinase activity"/>
    <property type="evidence" value="ECO:0007669"/>
    <property type="project" value="UniProtKB-EC"/>
</dbReference>
<feature type="compositionally biased region" description="Gly residues" evidence="3">
    <location>
        <begin position="207"/>
        <end position="218"/>
    </location>
</feature>
<protein>
    <submittedName>
        <fullName evidence="5">Putative phosphatidylinositol-4-phosphate 5-kinase-like</fullName>
        <ecNumber evidence="5">2.7.1.68</ecNumber>
    </submittedName>
</protein>
<dbReference type="AlphaFoldDB" id="A0A3R7P0F6"/>
<organism evidence="5 6">
    <name type="scientific">Trypanosoma conorhini</name>
    <dbReference type="NCBI Taxonomy" id="83891"/>
    <lineage>
        <taxon>Eukaryota</taxon>
        <taxon>Discoba</taxon>
        <taxon>Euglenozoa</taxon>
        <taxon>Kinetoplastea</taxon>
        <taxon>Metakinetoplastina</taxon>
        <taxon>Trypanosomatida</taxon>
        <taxon>Trypanosomatidae</taxon>
        <taxon>Trypanosoma</taxon>
    </lineage>
</organism>
<dbReference type="GO" id="GO:0046854">
    <property type="term" value="P:phosphatidylinositol phosphate biosynthetic process"/>
    <property type="evidence" value="ECO:0007669"/>
    <property type="project" value="TreeGrafter"/>
</dbReference>
<evidence type="ECO:0000256" key="1">
    <source>
        <dbReference type="PROSITE-ProRule" id="PRU00781"/>
    </source>
</evidence>
<feature type="region of interest" description="Disordered" evidence="3">
    <location>
        <begin position="176"/>
        <end position="230"/>
    </location>
</feature>
<feature type="compositionally biased region" description="Basic and acidic residues" evidence="3">
    <location>
        <begin position="65"/>
        <end position="74"/>
    </location>
</feature>
<keyword evidence="2" id="KW-0175">Coiled coil</keyword>
<feature type="compositionally biased region" description="Low complexity" evidence="3">
    <location>
        <begin position="554"/>
        <end position="573"/>
    </location>
</feature>
<dbReference type="RefSeq" id="XP_029232017.1">
    <property type="nucleotide sequence ID" value="XM_029367906.1"/>
</dbReference>
<feature type="compositionally biased region" description="Polar residues" evidence="3">
    <location>
        <begin position="331"/>
        <end position="347"/>
    </location>
</feature>
<dbReference type="PANTHER" id="PTHR23086:SF8">
    <property type="entry name" value="PHOSPHATIDYLINOSITOL 5-PHOSPHATE 4-KINASE, ISOFORM A"/>
    <property type="match status" value="1"/>
</dbReference>
<sequence length="1007" mass="109395">MDTAALQAVVTVLKEEIEHHKRQVRRLQRENRVLVRTVLQLQQQQQRGLLHGGRPEQRGAGSSNGEEREGHDVSEAAPPQPSSTTSAVPHRCCLRCGAELPSLAGSPLQRGAAGSPGDHSPLPLEGRSFHEDGHTALQVRVRVLEKQLRCERQRRQAQAEEFTAELELLRFALDEAEQRPSRRQRRPTDDGAALRQESLPLSPTPGNGNGNGDGGGGDSTTESTPEYHEALSEAHADRDLFSCLAAPSGGPATPASLGPAEPAEAVAASGVPQCALPAATDVAVCGGEEPRNGSPQPGGATRHPSTRDTDCVAGGSPRRFLAAMGEDKLLSPTSQLETSRDVSTATDTPRCEDFLSRATSRMEGRRQRLRNAVMPRATVEASDVAGGEHRDPAISLGGRQPQLHAVPELPPNAEPLPSPSPSPPPSSPLTSLGRRGQRHLAHRRPASFHALHGDDAVAGHCKSTASTTSAAGGPLAVNPNQLGVEVDPKGPRNRTWYAHQVLRVAFTKFIHVPFSASSAGTPAATAAASTAITPNSFERVPEGSDMESFQEGNQQQQLPQQQRQRGGSLSDSQYSSLETSGTFDSEEELEDHTEVGASGPADAPLQPPPISSGMYRSIPSSAIRRAIDETAHLRFRCCQNQPLLETVAEPFPSVLPPFHAENTDSELVANFAMDAASPSSYREDEIGLTLHSPVLFSQIRSFLGMDAEGFRASLGENAVWRQTISPGKSGTTLIFFGNFVMKSLKKGEFKFLLGRFLSSYVSFCERHPSTLLPRFYALLTFSWLRLRTCKRYVLMQNVFSTRYYIHRIYDVKGSTVGRSTTTETAPRTSFGALLLKDNDLPAQLIICGPLQRAHVLAQLRSDVGFLHSLNVVDYSCLIGVRSRVFSRKEGPSKTILLKERRGTYWQQTCTSEAIGVGTEQLQKTDNSCIRSCDGGLLSLPIYAAGDDTTAREDVYYLGIIDVLQEYTSAKRFESFAKGLWSDRRQISVVPPKEYAERLYQVLENVTV</sequence>
<evidence type="ECO:0000313" key="5">
    <source>
        <dbReference type="EMBL" id="RNF26811.1"/>
    </source>
</evidence>
<dbReference type="InterPro" id="IPR027484">
    <property type="entry name" value="PInositol-4-P-5-kinase_N"/>
</dbReference>
<dbReference type="PANTHER" id="PTHR23086">
    <property type="entry name" value="PHOSPHATIDYLINOSITOL-4-PHOSPHATE 5-KINASE"/>
    <property type="match status" value="1"/>
</dbReference>
<keyword evidence="1 5" id="KW-0808">Transferase</keyword>
<evidence type="ECO:0000259" key="4">
    <source>
        <dbReference type="PROSITE" id="PS51455"/>
    </source>
</evidence>
<accession>A0A3R7P0F6</accession>
<evidence type="ECO:0000313" key="6">
    <source>
        <dbReference type="Proteomes" id="UP000284403"/>
    </source>
</evidence>
<dbReference type="InterPro" id="IPR027483">
    <property type="entry name" value="PInositol-4-P-4/5-kinase_C_sf"/>
</dbReference>
<feature type="region of interest" description="Disordered" evidence="3">
    <location>
        <begin position="107"/>
        <end position="129"/>
    </location>
</feature>
<name>A0A3R7P0F6_9TRYP</name>
<dbReference type="EMBL" id="MKKU01000027">
    <property type="protein sequence ID" value="RNF26811.1"/>
    <property type="molecule type" value="Genomic_DNA"/>
</dbReference>
<feature type="region of interest" description="Disordered" evidence="3">
    <location>
        <begin position="529"/>
        <end position="616"/>
    </location>
</feature>
<dbReference type="OrthoDB" id="20783at2759"/>
<dbReference type="Gene3D" id="3.30.810.10">
    <property type="entry name" value="2-Layer Sandwich"/>
    <property type="match status" value="1"/>
</dbReference>
<dbReference type="CDD" id="cd00139">
    <property type="entry name" value="PIPKc"/>
    <property type="match status" value="1"/>
</dbReference>
<feature type="domain" description="PIPK" evidence="4">
    <location>
        <begin position="625"/>
        <end position="1006"/>
    </location>
</feature>
<dbReference type="Gene3D" id="3.30.800.10">
    <property type="entry name" value="Phosphatidylinositol Phosphate Kinase II Beta"/>
    <property type="match status" value="1"/>
</dbReference>
<feature type="region of interest" description="Disordered" evidence="3">
    <location>
        <begin position="44"/>
        <end position="88"/>
    </location>
</feature>
<feature type="region of interest" description="Disordered" evidence="3">
    <location>
        <begin position="285"/>
        <end position="441"/>
    </location>
</feature>
<keyword evidence="6" id="KW-1185">Reference proteome</keyword>
<dbReference type="Proteomes" id="UP000284403">
    <property type="component" value="Unassembled WGS sequence"/>
</dbReference>
<evidence type="ECO:0000256" key="2">
    <source>
        <dbReference type="SAM" id="Coils"/>
    </source>
</evidence>
<feature type="coiled-coil region" evidence="2">
    <location>
        <begin position="10"/>
        <end position="44"/>
    </location>
</feature>
<feature type="compositionally biased region" description="Polar residues" evidence="3">
    <location>
        <begin position="574"/>
        <end position="583"/>
    </location>
</feature>
<comment type="caution">
    <text evidence="5">The sequence shown here is derived from an EMBL/GenBank/DDBJ whole genome shotgun (WGS) entry which is preliminary data.</text>
</comment>
<dbReference type="GeneID" id="40314578"/>
<gene>
    <name evidence="5" type="ORF">Tco025E_00967</name>
</gene>
<reference evidence="5 6" key="1">
    <citation type="journal article" date="2018" name="BMC Genomics">
        <title>Genomic comparison of Trypanosoma conorhini and Trypanosoma rangeli to Trypanosoma cruzi strains of high and low virulence.</title>
        <authorList>
            <person name="Bradwell K.R."/>
            <person name="Koparde V.N."/>
            <person name="Matveyev A.V."/>
            <person name="Serrano M.G."/>
            <person name="Alves J.M."/>
            <person name="Parikh H."/>
            <person name="Huang B."/>
            <person name="Lee V."/>
            <person name="Espinosa-Alvarez O."/>
            <person name="Ortiz P.A."/>
            <person name="Costa-Martins A.G."/>
            <person name="Teixeira M.M."/>
            <person name="Buck G.A."/>
        </authorList>
    </citation>
    <scope>NUCLEOTIDE SEQUENCE [LARGE SCALE GENOMIC DNA]</scope>
    <source>
        <strain evidence="5 6">025E</strain>
    </source>
</reference>
<feature type="compositionally biased region" description="Basic and acidic residues" evidence="3">
    <location>
        <begin position="349"/>
        <end position="366"/>
    </location>
</feature>
<feature type="compositionally biased region" description="Pro residues" evidence="3">
    <location>
        <begin position="408"/>
        <end position="427"/>
    </location>
</feature>
<dbReference type="PROSITE" id="PS51455">
    <property type="entry name" value="PIPK"/>
    <property type="match status" value="1"/>
</dbReference>
<dbReference type="InterPro" id="IPR002498">
    <property type="entry name" value="PInositol-4-P-4/5-kinase_core"/>
</dbReference>
<keyword evidence="1" id="KW-0547">Nucleotide-binding</keyword>
<dbReference type="GO" id="GO:0005524">
    <property type="term" value="F:ATP binding"/>
    <property type="evidence" value="ECO:0007669"/>
    <property type="project" value="UniProtKB-UniRule"/>
</dbReference>
<dbReference type="EC" id="2.7.1.68" evidence="5"/>